<dbReference type="EMBL" id="CM034399">
    <property type="protein sequence ID" value="KAJ0176768.1"/>
    <property type="molecule type" value="Genomic_DNA"/>
</dbReference>
<gene>
    <name evidence="1" type="ORF">K1T71_007947</name>
</gene>
<sequence>MKAFIVLALVAVAAADVSHLVRGPDADAQIVEQTADVFPDQYQYAYKTSNGIAGQESGVLKNAGREDESIAVQGSSSYTAPDGAPISIVYTADENGYQPQGAHLPTPPAPQAIPEYIARSLEYIRTHPPAPESVRRI</sequence>
<comment type="caution">
    <text evidence="1">The sequence shown here is derived from an EMBL/GenBank/DDBJ whole genome shotgun (WGS) entry which is preliminary data.</text>
</comment>
<name>A0ACC1CYN1_9NEOP</name>
<reference evidence="1 2" key="1">
    <citation type="journal article" date="2021" name="Front. Genet.">
        <title>Chromosome-Level Genome Assembly Reveals Significant Gene Expansion in the Toll and IMD Signaling Pathways of Dendrolimus kikuchii.</title>
        <authorList>
            <person name="Zhou J."/>
            <person name="Wu P."/>
            <person name="Xiong Z."/>
            <person name="Liu N."/>
            <person name="Zhao N."/>
            <person name="Ji M."/>
            <person name="Qiu Y."/>
            <person name="Yang B."/>
        </authorList>
    </citation>
    <scope>NUCLEOTIDE SEQUENCE [LARGE SCALE GENOMIC DNA]</scope>
    <source>
        <strain evidence="1">Ann1</strain>
    </source>
</reference>
<evidence type="ECO:0000313" key="2">
    <source>
        <dbReference type="Proteomes" id="UP000824533"/>
    </source>
</evidence>
<protein>
    <submittedName>
        <fullName evidence="1">Uncharacterized protein</fullName>
    </submittedName>
</protein>
<proteinExistence type="predicted"/>
<organism evidence="1 2">
    <name type="scientific">Dendrolimus kikuchii</name>
    <dbReference type="NCBI Taxonomy" id="765133"/>
    <lineage>
        <taxon>Eukaryota</taxon>
        <taxon>Metazoa</taxon>
        <taxon>Ecdysozoa</taxon>
        <taxon>Arthropoda</taxon>
        <taxon>Hexapoda</taxon>
        <taxon>Insecta</taxon>
        <taxon>Pterygota</taxon>
        <taxon>Neoptera</taxon>
        <taxon>Endopterygota</taxon>
        <taxon>Lepidoptera</taxon>
        <taxon>Glossata</taxon>
        <taxon>Ditrysia</taxon>
        <taxon>Bombycoidea</taxon>
        <taxon>Lasiocampidae</taxon>
        <taxon>Dendrolimus</taxon>
    </lineage>
</organism>
<keyword evidence="2" id="KW-1185">Reference proteome</keyword>
<dbReference type="Proteomes" id="UP000824533">
    <property type="component" value="Linkage Group LG13"/>
</dbReference>
<accession>A0ACC1CYN1</accession>
<evidence type="ECO:0000313" key="1">
    <source>
        <dbReference type="EMBL" id="KAJ0176768.1"/>
    </source>
</evidence>